<comment type="caution">
    <text evidence="4">The sequence shown here is derived from an EMBL/GenBank/DDBJ whole genome shotgun (WGS) entry which is preliminary data.</text>
</comment>
<reference evidence="4" key="1">
    <citation type="journal article" date="2020" name="mSystems">
        <title>Genome- and Community-Level Interaction Insights into Carbon Utilization and Element Cycling Functions of Hydrothermarchaeota in Hydrothermal Sediment.</title>
        <authorList>
            <person name="Zhou Z."/>
            <person name="Liu Y."/>
            <person name="Xu W."/>
            <person name="Pan J."/>
            <person name="Luo Z.H."/>
            <person name="Li M."/>
        </authorList>
    </citation>
    <scope>NUCLEOTIDE SEQUENCE [LARGE SCALE GENOMIC DNA]</scope>
    <source>
        <strain evidence="4">SpSt-1182</strain>
    </source>
</reference>
<evidence type="ECO:0000256" key="1">
    <source>
        <dbReference type="ARBA" id="ARBA00022676"/>
    </source>
</evidence>
<dbReference type="GO" id="GO:0016757">
    <property type="term" value="F:glycosyltransferase activity"/>
    <property type="evidence" value="ECO:0007669"/>
    <property type="project" value="UniProtKB-KW"/>
</dbReference>
<organism evidence="4">
    <name type="scientific">candidate division WOR-3 bacterium</name>
    <dbReference type="NCBI Taxonomy" id="2052148"/>
    <lineage>
        <taxon>Bacteria</taxon>
        <taxon>Bacteria division WOR-3</taxon>
    </lineage>
</organism>
<dbReference type="SUPFAM" id="SSF75005">
    <property type="entry name" value="Arabinanase/levansucrase/invertase"/>
    <property type="match status" value="1"/>
</dbReference>
<accession>A0A7V0T520</accession>
<evidence type="ECO:0000256" key="2">
    <source>
        <dbReference type="ARBA" id="ARBA00022679"/>
    </source>
</evidence>
<protein>
    <submittedName>
        <fullName evidence="4">Glycosidase</fullName>
    </submittedName>
</protein>
<evidence type="ECO:0000313" key="4">
    <source>
        <dbReference type="EMBL" id="HDQ99086.1"/>
    </source>
</evidence>
<dbReference type="EMBL" id="DSBX01000083">
    <property type="protein sequence ID" value="HDQ99086.1"/>
    <property type="molecule type" value="Genomic_DNA"/>
</dbReference>
<keyword evidence="2" id="KW-0808">Transferase</keyword>
<dbReference type="PIRSF" id="PIRSF016202">
    <property type="entry name" value="PH1107"/>
    <property type="match status" value="1"/>
</dbReference>
<keyword evidence="4" id="KW-0378">Hydrolase</keyword>
<gene>
    <name evidence="4" type="ORF">ENN51_02200</name>
</gene>
<dbReference type="Pfam" id="PF04041">
    <property type="entry name" value="Glyco_hydro_130"/>
    <property type="match status" value="1"/>
</dbReference>
<dbReference type="CDD" id="cd18615">
    <property type="entry name" value="GH130"/>
    <property type="match status" value="1"/>
</dbReference>
<dbReference type="InterPro" id="IPR023296">
    <property type="entry name" value="Glyco_hydro_beta-prop_sf"/>
</dbReference>
<dbReference type="GO" id="GO:0016798">
    <property type="term" value="F:hydrolase activity, acting on glycosyl bonds"/>
    <property type="evidence" value="ECO:0007669"/>
    <property type="project" value="UniProtKB-KW"/>
</dbReference>
<dbReference type="Gene3D" id="2.115.10.20">
    <property type="entry name" value="Glycosyl hydrolase domain, family 43"/>
    <property type="match status" value="1"/>
</dbReference>
<comment type="similarity">
    <text evidence="3">Belongs to the glycosyl hydrolase 130 family.</text>
</comment>
<dbReference type="InterPro" id="IPR007184">
    <property type="entry name" value="Mannoside_phosphorylase"/>
</dbReference>
<sequence>MKPQDQLVRRYEGNPILTAADWPHTVNAVLNAGAVRLSDGTTLLLCRVEDRRGISSLWAVRSADGVSDWRIDPEPALLPDPQEHPEEAWGVEDPRIVRLEELGRYAITYTAYSQAGPAVSLLLTPDFRSYQRVGVVMPPADKNAALLPVRYDGRWLMLHRPDIHSGSNIWLSESPDLIHWGRHRLLLAARRGAWWDAAKIGLGPPLVRTERGWLMFYHGVRITAAGALYRVGVALLDVDDPRKVLMRGDEWVFGPSERYEREGDVGGVVFPCGCVLGSDSETLDLYYGAADTSIGLARVSIPVLLDWLETHSSEPAPQSF</sequence>
<name>A0A7V0T520_UNCW3</name>
<evidence type="ECO:0000256" key="3">
    <source>
        <dbReference type="ARBA" id="ARBA00024356"/>
    </source>
</evidence>
<proteinExistence type="inferred from homology"/>
<dbReference type="PANTHER" id="PTHR34106:SF5">
    <property type="entry name" value="GLYCOSIDASE"/>
    <property type="match status" value="1"/>
</dbReference>
<dbReference type="AlphaFoldDB" id="A0A7V0T520"/>
<keyword evidence="4" id="KW-0326">Glycosidase</keyword>
<dbReference type="Proteomes" id="UP000885672">
    <property type="component" value="Unassembled WGS sequence"/>
</dbReference>
<dbReference type="PANTHER" id="PTHR34106">
    <property type="entry name" value="GLYCOSIDASE"/>
    <property type="match status" value="1"/>
</dbReference>
<keyword evidence="1" id="KW-0328">Glycosyltransferase</keyword>